<reference evidence="4 5" key="1">
    <citation type="journal article" date="2014" name="Int. J. Syst. Evol. Microbiol.">
        <title>Complete genome sequence of Corynebacterium casei LMG S-19264T (=DSM 44701T), isolated from a smear-ripened cheese.</title>
        <authorList>
            <consortium name="US DOE Joint Genome Institute (JGI-PGF)"/>
            <person name="Walter F."/>
            <person name="Albersmeier A."/>
            <person name="Kalinowski J."/>
            <person name="Ruckert C."/>
        </authorList>
    </citation>
    <scope>NUCLEOTIDE SEQUENCE [LARGE SCALE GENOMIC DNA]</scope>
    <source>
        <strain evidence="4 5">CGMCC 4.7215</strain>
    </source>
</reference>
<dbReference type="AlphaFoldDB" id="A0ABD5XCN3"/>
<dbReference type="InterPro" id="IPR003362">
    <property type="entry name" value="Bact_transf"/>
</dbReference>
<dbReference type="Pfam" id="PF02397">
    <property type="entry name" value="Bac_transf"/>
    <property type="match status" value="1"/>
</dbReference>
<keyword evidence="2" id="KW-1133">Transmembrane helix</keyword>
<evidence type="ECO:0000259" key="3">
    <source>
        <dbReference type="Pfam" id="PF02397"/>
    </source>
</evidence>
<name>A0ABD5XCN3_9EURY</name>
<organism evidence="4 5">
    <name type="scientific">Halovenus rubra</name>
    <dbReference type="NCBI Taxonomy" id="869890"/>
    <lineage>
        <taxon>Archaea</taxon>
        <taxon>Methanobacteriati</taxon>
        <taxon>Methanobacteriota</taxon>
        <taxon>Stenosarchaea group</taxon>
        <taxon>Halobacteria</taxon>
        <taxon>Halobacteriales</taxon>
        <taxon>Haloarculaceae</taxon>
        <taxon>Halovenus</taxon>
    </lineage>
</organism>
<sequence>MDDSWRYRLSSFFGTALVTVAAVVVTNLRVVHEAFGRVPFFGNPAPEVLPASEVQFAIMTTLFVILFTMWPLFKPQPRRILDTILLAQKRIFLAMVGLAAIGYFKYSYRLPRTTLMLTTIALAIALPPFMIAIRRRPRSSSRAVIIGDDPQAMESLLTATDLPVLGYVSPPSVYAPDGIESRTIELPDGENVEDDLDMLPCLGGIARLEDVFVENDVDTALLAFAATDREEFFGTLEACYDNGVNALVHRDHADHVLTDDFSGERLLDVDLEPWDWQDYIVKRLFDVVFVGTAFVVLSPVIALIGVAIKLDDGGPLLYRQERTAVFGRTFTVRKFRSMVSATEDTLPDSEEKQRITRVGSVLRKTHLDEIPQLWAILAGDMSVVGPRAVWTDEEVHLENKTTAWRKRWFIKPGLTGLAQINNATSAEAEDKLRYDLQYIRQQSFWFDIKIVVRQLWQVGGEMFDFASSQQKSNSTEPSQQTTNESTQASSNETDQYADSPTESSQKHGEDAETVTGEQP</sequence>
<evidence type="ECO:0000256" key="2">
    <source>
        <dbReference type="SAM" id="Phobius"/>
    </source>
</evidence>
<evidence type="ECO:0000313" key="4">
    <source>
        <dbReference type="EMBL" id="MFC7127664.1"/>
    </source>
</evidence>
<feature type="transmembrane region" description="Helical" evidence="2">
    <location>
        <begin position="91"/>
        <end position="108"/>
    </location>
</feature>
<comment type="caution">
    <text evidence="4">The sequence shown here is derived from an EMBL/GenBank/DDBJ whole genome shotgun (WGS) entry which is preliminary data.</text>
</comment>
<dbReference type="GO" id="GO:0016740">
    <property type="term" value="F:transferase activity"/>
    <property type="evidence" value="ECO:0007669"/>
    <property type="project" value="UniProtKB-KW"/>
</dbReference>
<dbReference type="PANTHER" id="PTHR30576:SF0">
    <property type="entry name" value="UNDECAPRENYL-PHOSPHATE N-ACETYLGALACTOSAMINYL 1-PHOSPHATE TRANSFERASE-RELATED"/>
    <property type="match status" value="1"/>
</dbReference>
<feature type="compositionally biased region" description="Polar residues" evidence="1">
    <location>
        <begin position="467"/>
        <end position="503"/>
    </location>
</feature>
<feature type="domain" description="Bacterial sugar transferase" evidence="3">
    <location>
        <begin position="282"/>
        <end position="458"/>
    </location>
</feature>
<keyword evidence="2" id="KW-0472">Membrane</keyword>
<feature type="transmembrane region" description="Helical" evidence="2">
    <location>
        <begin position="284"/>
        <end position="308"/>
    </location>
</feature>
<keyword evidence="4" id="KW-0808">Transferase</keyword>
<evidence type="ECO:0000256" key="1">
    <source>
        <dbReference type="SAM" id="MobiDB-lite"/>
    </source>
</evidence>
<proteinExistence type="predicted"/>
<dbReference type="Proteomes" id="UP001596414">
    <property type="component" value="Unassembled WGS sequence"/>
</dbReference>
<feature type="transmembrane region" description="Helical" evidence="2">
    <location>
        <begin position="114"/>
        <end position="133"/>
    </location>
</feature>
<dbReference type="PANTHER" id="PTHR30576">
    <property type="entry name" value="COLANIC BIOSYNTHESIS UDP-GLUCOSE LIPID CARRIER TRANSFERASE"/>
    <property type="match status" value="1"/>
</dbReference>
<dbReference type="RefSeq" id="WP_267635730.1">
    <property type="nucleotide sequence ID" value="NZ_JAODIY010000001.1"/>
</dbReference>
<protein>
    <submittedName>
        <fullName evidence="4">Sugar transferase</fullName>
    </submittedName>
</protein>
<accession>A0ABD5XCN3</accession>
<gene>
    <name evidence="4" type="ORF">ACFQJ7_16845</name>
</gene>
<feature type="transmembrane region" description="Helical" evidence="2">
    <location>
        <begin position="12"/>
        <end position="31"/>
    </location>
</feature>
<evidence type="ECO:0000313" key="5">
    <source>
        <dbReference type="Proteomes" id="UP001596414"/>
    </source>
</evidence>
<dbReference type="EMBL" id="JBHSZQ010000051">
    <property type="protein sequence ID" value="MFC7127664.1"/>
    <property type="molecule type" value="Genomic_DNA"/>
</dbReference>
<keyword evidence="2" id="KW-0812">Transmembrane</keyword>
<feature type="transmembrane region" description="Helical" evidence="2">
    <location>
        <begin position="51"/>
        <end position="70"/>
    </location>
</feature>
<feature type="region of interest" description="Disordered" evidence="1">
    <location>
        <begin position="467"/>
        <end position="519"/>
    </location>
</feature>